<dbReference type="Proteomes" id="UP000188268">
    <property type="component" value="Unassembled WGS sequence"/>
</dbReference>
<dbReference type="OrthoDB" id="68611at2759"/>
<protein>
    <submittedName>
        <fullName evidence="2">Uncharacterized protein</fullName>
    </submittedName>
</protein>
<dbReference type="EMBL" id="AWWV01013239">
    <property type="protein sequence ID" value="OMO62480.1"/>
    <property type="molecule type" value="Genomic_DNA"/>
</dbReference>
<sequence>MAVALCSFMSAMPGSAHLMAKRIAFGQTVIVYVAARRLNNGDTESSNPITTTSTSTPASTADRASPPKPGKDALVTGATVAFTYVKSQEDRDAQDTL</sequence>
<keyword evidence="3" id="KW-1185">Reference proteome</keyword>
<name>A0A1R3GWU9_COCAP</name>
<evidence type="ECO:0000256" key="1">
    <source>
        <dbReference type="SAM" id="MobiDB-lite"/>
    </source>
</evidence>
<feature type="compositionally biased region" description="Low complexity" evidence="1">
    <location>
        <begin position="45"/>
        <end position="64"/>
    </location>
</feature>
<dbReference type="AlphaFoldDB" id="A0A1R3GWU9"/>
<comment type="caution">
    <text evidence="2">The sequence shown here is derived from an EMBL/GenBank/DDBJ whole genome shotgun (WGS) entry which is preliminary data.</text>
</comment>
<reference evidence="2 3" key="1">
    <citation type="submission" date="2013-09" db="EMBL/GenBank/DDBJ databases">
        <title>Corchorus capsularis genome sequencing.</title>
        <authorList>
            <person name="Alam M."/>
            <person name="Haque M.S."/>
            <person name="Islam M.S."/>
            <person name="Emdad E.M."/>
            <person name="Islam M.M."/>
            <person name="Ahmed B."/>
            <person name="Halim A."/>
            <person name="Hossen Q.M.M."/>
            <person name="Hossain M.Z."/>
            <person name="Ahmed R."/>
            <person name="Khan M.M."/>
            <person name="Islam R."/>
            <person name="Rashid M.M."/>
            <person name="Khan S.A."/>
            <person name="Rahman M.S."/>
            <person name="Alam M."/>
        </authorList>
    </citation>
    <scope>NUCLEOTIDE SEQUENCE [LARGE SCALE GENOMIC DNA]</scope>
    <source>
        <strain evidence="3">cv. CVL-1</strain>
        <tissue evidence="2">Whole seedling</tissue>
    </source>
</reference>
<evidence type="ECO:0000313" key="3">
    <source>
        <dbReference type="Proteomes" id="UP000188268"/>
    </source>
</evidence>
<accession>A0A1R3GWU9</accession>
<feature type="region of interest" description="Disordered" evidence="1">
    <location>
        <begin position="40"/>
        <end position="73"/>
    </location>
</feature>
<evidence type="ECO:0000313" key="2">
    <source>
        <dbReference type="EMBL" id="OMO62480.1"/>
    </source>
</evidence>
<dbReference type="Gramene" id="OMO62480">
    <property type="protein sequence ID" value="OMO62480"/>
    <property type="gene ID" value="CCACVL1_22797"/>
</dbReference>
<proteinExistence type="predicted"/>
<gene>
    <name evidence="2" type="ORF">CCACVL1_22797</name>
</gene>
<organism evidence="2 3">
    <name type="scientific">Corchorus capsularis</name>
    <name type="common">Jute</name>
    <dbReference type="NCBI Taxonomy" id="210143"/>
    <lineage>
        <taxon>Eukaryota</taxon>
        <taxon>Viridiplantae</taxon>
        <taxon>Streptophyta</taxon>
        <taxon>Embryophyta</taxon>
        <taxon>Tracheophyta</taxon>
        <taxon>Spermatophyta</taxon>
        <taxon>Magnoliopsida</taxon>
        <taxon>eudicotyledons</taxon>
        <taxon>Gunneridae</taxon>
        <taxon>Pentapetalae</taxon>
        <taxon>rosids</taxon>
        <taxon>malvids</taxon>
        <taxon>Malvales</taxon>
        <taxon>Malvaceae</taxon>
        <taxon>Grewioideae</taxon>
        <taxon>Apeibeae</taxon>
        <taxon>Corchorus</taxon>
    </lineage>
</organism>